<keyword evidence="4" id="KW-1185">Reference proteome</keyword>
<evidence type="ECO:0000313" key="3">
    <source>
        <dbReference type="EMBL" id="GBG28172.1"/>
    </source>
</evidence>
<keyword evidence="2" id="KW-0812">Transmembrane</keyword>
<evidence type="ECO:0000256" key="2">
    <source>
        <dbReference type="SAM" id="Phobius"/>
    </source>
</evidence>
<gene>
    <name evidence="3" type="ORF">FCC1311_043952</name>
</gene>
<accession>A0A2R5GAX9</accession>
<feature type="transmembrane region" description="Helical" evidence="2">
    <location>
        <begin position="6"/>
        <end position="25"/>
    </location>
</feature>
<organism evidence="3 4">
    <name type="scientific">Hondaea fermentalgiana</name>
    <dbReference type="NCBI Taxonomy" id="2315210"/>
    <lineage>
        <taxon>Eukaryota</taxon>
        <taxon>Sar</taxon>
        <taxon>Stramenopiles</taxon>
        <taxon>Bigyra</taxon>
        <taxon>Labyrinthulomycetes</taxon>
        <taxon>Thraustochytrida</taxon>
        <taxon>Thraustochytriidae</taxon>
        <taxon>Hondaea</taxon>
    </lineage>
</organism>
<dbReference type="InParanoid" id="A0A2R5GAX9"/>
<comment type="caution">
    <text evidence="3">The sequence shown here is derived from an EMBL/GenBank/DDBJ whole genome shotgun (WGS) entry which is preliminary data.</text>
</comment>
<protein>
    <submittedName>
        <fullName evidence="3">Uncharacterized protein</fullName>
    </submittedName>
</protein>
<keyword evidence="2" id="KW-1133">Transmembrane helix</keyword>
<dbReference type="Proteomes" id="UP000241890">
    <property type="component" value="Unassembled WGS sequence"/>
</dbReference>
<dbReference type="EMBL" id="BEYU01000040">
    <property type="protein sequence ID" value="GBG28172.1"/>
    <property type="molecule type" value="Genomic_DNA"/>
</dbReference>
<evidence type="ECO:0000256" key="1">
    <source>
        <dbReference type="SAM" id="MobiDB-lite"/>
    </source>
</evidence>
<keyword evidence="2" id="KW-0472">Membrane</keyword>
<dbReference type="AlphaFoldDB" id="A0A2R5GAX9"/>
<feature type="compositionally biased region" description="Polar residues" evidence="1">
    <location>
        <begin position="235"/>
        <end position="248"/>
    </location>
</feature>
<evidence type="ECO:0000313" key="4">
    <source>
        <dbReference type="Proteomes" id="UP000241890"/>
    </source>
</evidence>
<proteinExistence type="predicted"/>
<feature type="region of interest" description="Disordered" evidence="1">
    <location>
        <begin position="210"/>
        <end position="248"/>
    </location>
</feature>
<sequence length="607" mass="65985">MCRHPFGAVLLVMSLYFCVFILDLLDVKVDDGTGLIHEYEKIRRINEDLLKEEEARQIAEAKLKFDNSLSTYQGDSTHPWENPFTKTLIASPVRKTEALQELHQQLEDSIIYYLYRHGESLAEPILDVDAEAEARMEALIKRQRMVEDRFEKVTKLPTSLRVRDYAYVSPLSDPALSVPPTPSNLDELAKKPSSVSSMFSSVVSSVFGSGPDGASSNNAAVEANTNDEHDEPEAETQNTAGSSSQDKLSSTGSFAVLADPSKSPKSASVIALESALSEAGYSRHAGPGLPLILLAYGRTCPNPKAIAAKDPGGQHAIFCAAYTGGQGVRFVFTDADAFQGALGSILPSRAQDAVTVAQRVRHFYRFFQETDRPQLVEASQRSPAPILVLQAMGAGKPQLVQASNVPALLQKEAYIADKPKIVGAPFVESQMLWPGTNRAFMVRSWLVIRRAAPELFATFYTGDIVKATVDYAPFAGREPADTTASMRFPVLAQDAEPMPFADHASNALPETFQEDLRRAAAYTAVRLGASRPADDLGDIRLVQHLCLDFVVESQTQTPLLMTVSPNCDIEAASEATKRAVTTDLISSFVSGEASSVVVDQAKGFIFS</sequence>
<name>A0A2R5GAX9_9STRA</name>
<reference evidence="3 4" key="1">
    <citation type="submission" date="2017-12" db="EMBL/GenBank/DDBJ databases">
        <title>Sequencing, de novo assembly and annotation of complete genome of a new Thraustochytrid species, strain FCC1311.</title>
        <authorList>
            <person name="Sedici K."/>
            <person name="Godart F."/>
            <person name="Aiese Cigliano R."/>
            <person name="Sanseverino W."/>
            <person name="Barakat M."/>
            <person name="Ortet P."/>
            <person name="Marechal E."/>
            <person name="Cagnac O."/>
            <person name="Amato A."/>
        </authorList>
    </citation>
    <scope>NUCLEOTIDE SEQUENCE [LARGE SCALE GENOMIC DNA]</scope>
</reference>